<dbReference type="InterPro" id="IPR002022">
    <property type="entry name" value="Pec_lyase"/>
</dbReference>
<keyword evidence="7" id="KW-0624">Polysaccharide degradation</keyword>
<dbReference type="PANTHER" id="PTHR31683">
    <property type="entry name" value="PECTATE LYASE 18-RELATED"/>
    <property type="match status" value="1"/>
</dbReference>
<dbReference type="GO" id="GO:0047490">
    <property type="term" value="F:pectin lyase activity"/>
    <property type="evidence" value="ECO:0007669"/>
    <property type="project" value="UniProtKB-EC"/>
</dbReference>
<evidence type="ECO:0000256" key="2">
    <source>
        <dbReference type="ARBA" id="ARBA00023180"/>
    </source>
</evidence>
<dbReference type="SMART" id="SM00656">
    <property type="entry name" value="Amb_all"/>
    <property type="match status" value="1"/>
</dbReference>
<dbReference type="Gene3D" id="2.160.20.10">
    <property type="entry name" value="Single-stranded right-handed beta-helix, Pectin lyase-like"/>
    <property type="match status" value="1"/>
</dbReference>
<dbReference type="GO" id="GO:0005576">
    <property type="term" value="C:extracellular region"/>
    <property type="evidence" value="ECO:0007669"/>
    <property type="project" value="UniProtKB-SubCell"/>
</dbReference>
<keyword evidence="3 7" id="KW-0456">Lyase</keyword>
<evidence type="ECO:0000256" key="3">
    <source>
        <dbReference type="ARBA" id="ARBA00023239"/>
    </source>
</evidence>
<dbReference type="EC" id="4.2.2.10" evidence="6"/>
<dbReference type="PANTHER" id="PTHR31683:SF67">
    <property type="entry name" value="PECTIN LYASE F-RELATED"/>
    <property type="match status" value="1"/>
</dbReference>
<proteinExistence type="inferred from homology"/>
<dbReference type="InterPro" id="IPR011050">
    <property type="entry name" value="Pectin_lyase_fold/virulence"/>
</dbReference>
<evidence type="ECO:0000313" key="11">
    <source>
        <dbReference type="Proteomes" id="UP000050562"/>
    </source>
</evidence>
<organism evidence="10 11">
    <name type="scientific">Pseudomonas syringae pv. primulae</name>
    <dbReference type="NCBI Taxonomy" id="251707"/>
    <lineage>
        <taxon>Bacteria</taxon>
        <taxon>Pseudomonadati</taxon>
        <taxon>Pseudomonadota</taxon>
        <taxon>Gammaproteobacteria</taxon>
        <taxon>Pseudomonadales</taxon>
        <taxon>Pseudomonadaceae</taxon>
        <taxon>Pseudomonas</taxon>
    </lineage>
</organism>
<name>A0A0Q0B0D8_9PSED</name>
<keyword evidence="1" id="KW-1015">Disulfide bond</keyword>
<evidence type="ECO:0000313" key="10">
    <source>
        <dbReference type="EMBL" id="KPY40089.1"/>
    </source>
</evidence>
<dbReference type="PATRIC" id="fig|251707.3.peg.3496"/>
<protein>
    <recommendedName>
        <fullName evidence="6">pectin lyase</fullName>
        <ecNumber evidence="6">4.2.2.10</ecNumber>
    </recommendedName>
</protein>
<keyword evidence="7" id="KW-0964">Secreted</keyword>
<evidence type="ECO:0000256" key="5">
    <source>
        <dbReference type="ARBA" id="ARBA00037631"/>
    </source>
</evidence>
<keyword evidence="7" id="KW-0119">Carbohydrate metabolism</keyword>
<reference evidence="10 11" key="1">
    <citation type="submission" date="2015-09" db="EMBL/GenBank/DDBJ databases">
        <title>Genome announcement of multiple Pseudomonas syringae strains.</title>
        <authorList>
            <person name="Thakur S."/>
            <person name="Wang P.W."/>
            <person name="Gong Y."/>
            <person name="Weir B.S."/>
            <person name="Guttman D.S."/>
        </authorList>
    </citation>
    <scope>NUCLEOTIDE SEQUENCE [LARGE SCALE GENOMIC DNA]</scope>
    <source>
        <strain evidence="10 11">ICMP3956</strain>
    </source>
</reference>
<comment type="subcellular location">
    <subcellularLocation>
        <location evidence="7">Secreted</location>
    </subcellularLocation>
</comment>
<accession>A0A0Q0B0D8</accession>
<comment type="caution">
    <text evidence="10">The sequence shown here is derived from an EMBL/GenBank/DDBJ whole genome shotgun (WGS) entry which is preliminary data.</text>
</comment>
<comment type="catalytic activity">
    <reaction evidence="4">
        <text>Eliminative cleavage of (1-&gt;4)-alpha-D-galacturonan methyl ester to give oligosaccharides with 4-deoxy-6-O-methyl-alpha-D-galact-4-enuronosyl groups at their non-reducing ends.</text>
        <dbReference type="EC" id="4.2.2.10"/>
    </reaction>
</comment>
<feature type="region of interest" description="Disordered" evidence="8">
    <location>
        <begin position="1"/>
        <end position="20"/>
    </location>
</feature>
<dbReference type="InterPro" id="IPR045032">
    <property type="entry name" value="PEL"/>
</dbReference>
<comment type="function">
    <text evidence="5">Pectinolytic enzymes consist of four classes of enzymes: pectin lyase, polygalacturonase, pectin methylesterase and rhamnogalacturonase. Among pectinolytic enzymes, pectin lyase is the most important in depolymerization of pectin, since it cleaves internal glycosidic bonds of highly methylated pectins.</text>
</comment>
<evidence type="ECO:0000256" key="6">
    <source>
        <dbReference type="ARBA" id="ARBA00039082"/>
    </source>
</evidence>
<evidence type="ECO:0000256" key="8">
    <source>
        <dbReference type="SAM" id="MobiDB-lite"/>
    </source>
</evidence>
<feature type="compositionally biased region" description="Basic and acidic residues" evidence="8">
    <location>
        <begin position="8"/>
        <end position="17"/>
    </location>
</feature>
<dbReference type="SUPFAM" id="SSF51126">
    <property type="entry name" value="Pectin lyase-like"/>
    <property type="match status" value="1"/>
</dbReference>
<dbReference type="InterPro" id="IPR012334">
    <property type="entry name" value="Pectin_lyas_fold"/>
</dbReference>
<keyword evidence="2" id="KW-0325">Glycoprotein</keyword>
<dbReference type="EMBL" id="LJRC01000046">
    <property type="protein sequence ID" value="KPY40089.1"/>
    <property type="molecule type" value="Genomic_DNA"/>
</dbReference>
<dbReference type="Proteomes" id="UP000050562">
    <property type="component" value="Unassembled WGS sequence"/>
</dbReference>
<evidence type="ECO:0000256" key="1">
    <source>
        <dbReference type="ARBA" id="ARBA00023157"/>
    </source>
</evidence>
<evidence type="ECO:0000256" key="7">
    <source>
        <dbReference type="RuleBase" id="RU361173"/>
    </source>
</evidence>
<comment type="similarity">
    <text evidence="7">Belongs to the polysaccharide lyase 1 family.</text>
</comment>
<dbReference type="AlphaFoldDB" id="A0A0Q0B0D8"/>
<sequence>MQSMSDVRLSKTVESHRMRSPASWKTSRVIPAHGLFGLLVFGLMTVSGLLMPELSLAADLPDGFAKNVTGGGDAAPVRPTTIGELRKALCGSYDNHGHCSDDTPRVIEIDHAFDFRGSVMINGSPKTTEMGCEVNPCPAGGGQLAINGFNGFCQDRKPASVTYDNAGMTRLNVGSNKTLIGVGSQAAIQGIAVHIGGGVHNVIVRNLTLSDVNPQTVWAGDALIIENTDGVWISNNTFARIGRQMIATGWMSASHITISDNEFDGRTPYSASCDGHHYWVWLFLGDPDTVTVARNLIHDTSGRGPHAGGMANADVTVQLVNNVYSNLSYQGAIMPRTTYSHLLVEGNYFDHVTHPFYLDAKQPGTAFALFAPGTEAENAACQAAIGRPCVPNQQEFSGNDYRPEDLNALQAFSQHLDYLITPLPADVAFKQVPQTAGAGKISVASTQAQPLPTGPARQ</sequence>
<dbReference type="Pfam" id="PF00544">
    <property type="entry name" value="Pectate_lyase_4"/>
    <property type="match status" value="1"/>
</dbReference>
<evidence type="ECO:0000259" key="9">
    <source>
        <dbReference type="SMART" id="SM00656"/>
    </source>
</evidence>
<feature type="domain" description="Pectate lyase" evidence="9">
    <location>
        <begin position="139"/>
        <end position="355"/>
    </location>
</feature>
<evidence type="ECO:0000256" key="4">
    <source>
        <dbReference type="ARBA" id="ARBA00036818"/>
    </source>
</evidence>
<dbReference type="GO" id="GO:0030570">
    <property type="term" value="F:pectate lyase activity"/>
    <property type="evidence" value="ECO:0007669"/>
    <property type="project" value="InterPro"/>
</dbReference>
<gene>
    <name evidence="10" type="ORF">ALO52_02617</name>
</gene>
<dbReference type="GO" id="GO:0000272">
    <property type="term" value="P:polysaccharide catabolic process"/>
    <property type="evidence" value="ECO:0007669"/>
    <property type="project" value="UniProtKB-KW"/>
</dbReference>